<dbReference type="AlphaFoldDB" id="A0A1I8M624"/>
<organism evidence="2">
    <name type="scientific">Musca domestica</name>
    <name type="common">House fly</name>
    <dbReference type="NCBI Taxonomy" id="7370"/>
    <lineage>
        <taxon>Eukaryota</taxon>
        <taxon>Metazoa</taxon>
        <taxon>Ecdysozoa</taxon>
        <taxon>Arthropoda</taxon>
        <taxon>Hexapoda</taxon>
        <taxon>Insecta</taxon>
        <taxon>Pterygota</taxon>
        <taxon>Neoptera</taxon>
        <taxon>Endopterygota</taxon>
        <taxon>Diptera</taxon>
        <taxon>Brachycera</taxon>
        <taxon>Muscomorpha</taxon>
        <taxon>Muscoidea</taxon>
        <taxon>Muscidae</taxon>
        <taxon>Musca</taxon>
    </lineage>
</organism>
<reference evidence="2" key="1">
    <citation type="submission" date="2020-05" db="UniProtKB">
        <authorList>
            <consortium name="EnsemblMetazoa"/>
        </authorList>
    </citation>
    <scope>IDENTIFICATION</scope>
    <source>
        <strain evidence="2">Aabys</strain>
    </source>
</reference>
<dbReference type="GO" id="GO:0016747">
    <property type="term" value="F:acyltransferase activity, transferring groups other than amino-acyl groups"/>
    <property type="evidence" value="ECO:0007669"/>
    <property type="project" value="InterPro"/>
</dbReference>
<evidence type="ECO:0000313" key="2">
    <source>
        <dbReference type="EnsemblMetazoa" id="MDOA001601-PC"/>
    </source>
</evidence>
<dbReference type="EnsemblMetazoa" id="MDOA001601-RC">
    <property type="protein sequence ID" value="MDOA001601-PC"/>
    <property type="gene ID" value="MDOA001601"/>
</dbReference>
<dbReference type="STRING" id="7370.A0A1I8M624"/>
<dbReference type="VEuPathDB" id="VectorBase:MDOA001601"/>
<dbReference type="Gene3D" id="3.40.630.30">
    <property type="match status" value="4"/>
</dbReference>
<dbReference type="PANTHER" id="PTHR20958">
    <property type="entry name" value="GLYCINE N-ACYLTRANSFERASE-LIKE PROTEIN"/>
    <property type="match status" value="1"/>
</dbReference>
<feature type="domain" description="N-acetyltransferase" evidence="1">
    <location>
        <begin position="148"/>
        <end position="276"/>
    </location>
</feature>
<dbReference type="InterPro" id="IPR013653">
    <property type="entry name" value="GCN5-like_dom"/>
</dbReference>
<dbReference type="VEuPathDB" id="VectorBase:MDOMA2_015665"/>
<feature type="domain" description="N-acetyltransferase" evidence="1">
    <location>
        <begin position="440"/>
        <end position="563"/>
    </location>
</feature>
<dbReference type="InterPro" id="IPR000182">
    <property type="entry name" value="GNAT_dom"/>
</dbReference>
<name>A0A1I8M624_MUSDO</name>
<protein>
    <recommendedName>
        <fullName evidence="1">N-acetyltransferase domain-containing protein</fullName>
    </recommendedName>
</protein>
<evidence type="ECO:0000259" key="1">
    <source>
        <dbReference type="PROSITE" id="PS51186"/>
    </source>
</evidence>
<dbReference type="SUPFAM" id="SSF55729">
    <property type="entry name" value="Acyl-CoA N-acyltransferases (Nat)"/>
    <property type="match status" value="2"/>
</dbReference>
<dbReference type="Pfam" id="PF08445">
    <property type="entry name" value="FR47"/>
    <property type="match status" value="2"/>
</dbReference>
<dbReference type="InterPro" id="IPR053225">
    <property type="entry name" value="Acyl-CoA_N-acyltransferase"/>
</dbReference>
<dbReference type="VEuPathDB" id="VectorBase:MDOMA2_016555"/>
<sequence length="563" mass="64891">MNKLIEIPTENWPQLRDLYAGHEDKASCYNTIQTFIDWIRQEPSLPLKIYSLNSEWQMTGTYVAHLMAFNQVFCNTLKDDLSELTEILNCFDNGHLIAGFQERVLPAVDKYFLDSGLSKDQFGNTCTIWYHISRDEALNFDTKLPENITAKDLNESYAEQINNVWPHRSEGSVNFVKMLIRLNKSVGLFEDGKLVAWCLLLPLGALGLLQVENTHKRKGFGSLVVKLLSKFLAENNIEVTAPVVVKNVASRSMFEKLGFKEVDKVYWQFYCFRFCKVRSSGDFGGDPTTRETMDKLLEIPPEKWPQLRDLYVDHKNRASCYSTLQSFIHWITQEPELPLRIYSLNDEWQTNGTYVAHLSAYKQLFCNTLKDNLDDLIVILNCFDNENIVAGFEERLIPAVDKHFLDSGLSREQFEKYCTIWYHIPREEALKFDIKLPDNITTKDLDESHAEQVNNVWPHKCDGSENFVKMLIRLHKSVGLFEGDNLVAWCLRRPLGSLGLLQVENTHQRKGFGSLAVRLMAKFLAENDLEVTATVVDGNVASSAMFEKLGFKQIDKIYWQYKI</sequence>
<dbReference type="PROSITE" id="PS51186">
    <property type="entry name" value="GNAT"/>
    <property type="match status" value="2"/>
</dbReference>
<dbReference type="PANTHER" id="PTHR20958:SF10">
    <property type="entry name" value="GH05617P-RELATED"/>
    <property type="match status" value="1"/>
</dbReference>
<dbReference type="InterPro" id="IPR016181">
    <property type="entry name" value="Acyl_CoA_acyltransferase"/>
</dbReference>
<accession>A0A1I8M624</accession>
<proteinExistence type="predicted"/>